<dbReference type="Pfam" id="PF13749">
    <property type="entry name" value="HATPase_c_4"/>
    <property type="match status" value="1"/>
</dbReference>
<dbReference type="InterPro" id="IPR038475">
    <property type="entry name" value="RecG_C_sf"/>
</dbReference>
<dbReference type="AlphaFoldDB" id="A0A645GYJ5"/>
<proteinExistence type="predicted"/>
<accession>A0A645GYJ5</accession>
<dbReference type="Gene3D" id="3.30.565.60">
    <property type="match status" value="1"/>
</dbReference>
<dbReference type="PANTHER" id="PTHR30595">
    <property type="entry name" value="GLPR-RELATED TRANSCRIPTIONAL REPRESSOR"/>
    <property type="match status" value="1"/>
</dbReference>
<name>A0A645GYJ5_9ZZZZ</name>
<dbReference type="InterPro" id="IPR036390">
    <property type="entry name" value="WH_DNA-bd_sf"/>
</dbReference>
<dbReference type="SUPFAM" id="SSF46785">
    <property type="entry name" value="Winged helix' DNA-binding domain"/>
    <property type="match status" value="1"/>
</dbReference>
<organism evidence="1">
    <name type="scientific">bioreactor metagenome</name>
    <dbReference type="NCBI Taxonomy" id="1076179"/>
    <lineage>
        <taxon>unclassified sequences</taxon>
        <taxon>metagenomes</taxon>
        <taxon>ecological metagenomes</taxon>
    </lineage>
</organism>
<dbReference type="PANTHER" id="PTHR30595:SF6">
    <property type="entry name" value="SCHLAFEN ALBA-2 DOMAIN-CONTAINING PROTEIN"/>
    <property type="match status" value="1"/>
</dbReference>
<gene>
    <name evidence="1" type="ORF">SDC9_178944</name>
</gene>
<protein>
    <submittedName>
        <fullName evidence="1">Uncharacterized protein</fullName>
    </submittedName>
</protein>
<evidence type="ECO:0000313" key="1">
    <source>
        <dbReference type="EMBL" id="MPN31470.1"/>
    </source>
</evidence>
<dbReference type="EMBL" id="VSSQ01083000">
    <property type="protein sequence ID" value="MPN31470.1"/>
    <property type="molecule type" value="Genomic_DNA"/>
</dbReference>
<sequence>MREFQQLDKDGKFKKIPEYPEFAWLEGVVNAVVHRDYSISGDYIRVSMYDDRIEFSSPGKLPSIVTVDNIRETRFSRNPIIARVLTDFGWVRELNEGVKRIYLDMEAYFLEPPLFSEPGITVKLILKNNIAMRAVRKLEAIKGVVSEDVWNELDSLEQNIILYVANIKNCTPKDLIELTKKSRKSINIRLKNLVEKGILIDHSSSRRDPTKFYTVGK</sequence>
<reference evidence="1" key="1">
    <citation type="submission" date="2019-08" db="EMBL/GenBank/DDBJ databases">
        <authorList>
            <person name="Kucharzyk K."/>
            <person name="Murdoch R.W."/>
            <person name="Higgins S."/>
            <person name="Loffler F."/>
        </authorList>
    </citation>
    <scope>NUCLEOTIDE SEQUENCE</scope>
</reference>
<comment type="caution">
    <text evidence="1">The sequence shown here is derived from an EMBL/GenBank/DDBJ whole genome shotgun (WGS) entry which is preliminary data.</text>
</comment>